<evidence type="ECO:0000313" key="4">
    <source>
        <dbReference type="Proteomes" id="UP000000692"/>
    </source>
</evidence>
<sequence>MKRRSFVTALIAAPFVITRPAVAQVPAVAIAFPLQTPIHVTKSGLRARDAEALSLWYQTHVGLQELSREGATIHLGAGGITLLEITEVEGIVLAPMRVAGLYHNAYLLPSRHDLARWVLNASNLGMRIDGAADHLVSEAIYLTDPEGNGVEIYADRPADEWEWNNGQVEMASLQIDFQGMVAELQGQETRWFGAPPGTCLGHVHMKVGDTARASAFWRETMGFDAVRERMGASFLSTGGYHHTIAVNEWNSFGAGPRDPIHVGLDFVELGGSAVTAAASYQDDWGNSIRMAV</sequence>
<dbReference type="InterPro" id="IPR037523">
    <property type="entry name" value="VOC_core"/>
</dbReference>
<dbReference type="Proteomes" id="UP000000692">
    <property type="component" value="Chromosome"/>
</dbReference>
<dbReference type="RefSeq" id="WP_013385095.1">
    <property type="nucleotide sequence ID" value="NC_017384.1"/>
</dbReference>
<dbReference type="InterPro" id="IPR029068">
    <property type="entry name" value="Glyas_Bleomycin-R_OHBP_Dase"/>
</dbReference>
<dbReference type="PATRIC" id="fig|759362.5.peg.1955"/>
<evidence type="ECO:0000259" key="2">
    <source>
        <dbReference type="PROSITE" id="PS51819"/>
    </source>
</evidence>
<dbReference type="PANTHER" id="PTHR43279">
    <property type="entry name" value="CATECHOL-2,3-DIOXYGENASE"/>
    <property type="match status" value="1"/>
</dbReference>
<feature type="chain" id="PRO_5003395816" evidence="1">
    <location>
        <begin position="24"/>
        <end position="292"/>
    </location>
</feature>
<dbReference type="InterPro" id="IPR004360">
    <property type="entry name" value="Glyas_Fos-R_dOase_dom"/>
</dbReference>
<accession>F9Y4B6</accession>
<gene>
    <name evidence="3" type="ordered locus">KVU_1889</name>
</gene>
<dbReference type="Gene3D" id="3.10.180.10">
    <property type="entry name" value="2,3-Dihydroxybiphenyl 1,2-Dioxygenase, domain 1"/>
    <property type="match status" value="2"/>
</dbReference>
<keyword evidence="4" id="KW-1185">Reference proteome</keyword>
<dbReference type="SUPFAM" id="SSF54593">
    <property type="entry name" value="Glyoxalase/Bleomycin resistance protein/Dihydroxybiphenyl dioxygenase"/>
    <property type="match status" value="2"/>
</dbReference>
<feature type="signal peptide" evidence="1">
    <location>
        <begin position="1"/>
        <end position="23"/>
    </location>
</feature>
<reference evidence="3 4" key="1">
    <citation type="journal article" date="2011" name="J. Bacteriol.">
        <title>Complete genome sequence of the industrial strain Ketogulonicigenium vulgare WSH-001.</title>
        <authorList>
            <person name="Liu L."/>
            <person name="Li Y."/>
            <person name="Zhang J."/>
            <person name="Zhou Z."/>
            <person name="Liu J."/>
            <person name="Li X."/>
            <person name="Zhou J."/>
            <person name="Du G."/>
            <person name="Wang L."/>
            <person name="Chen J."/>
        </authorList>
    </citation>
    <scope>NUCLEOTIDE SEQUENCE [LARGE SCALE GENOMIC DNA]</scope>
    <source>
        <strain evidence="3 4">WSH-001</strain>
    </source>
</reference>
<keyword evidence="1" id="KW-0732">Signal</keyword>
<dbReference type="HOGENOM" id="CLU_059557_0_0_5"/>
<organism evidence="3 4">
    <name type="scientific">Ketogulonicigenium vulgare (strain WSH-001)</name>
    <dbReference type="NCBI Taxonomy" id="759362"/>
    <lineage>
        <taxon>Bacteria</taxon>
        <taxon>Pseudomonadati</taxon>
        <taxon>Pseudomonadota</taxon>
        <taxon>Alphaproteobacteria</taxon>
        <taxon>Rhodobacterales</taxon>
        <taxon>Roseobacteraceae</taxon>
        <taxon>Ketogulonicigenium</taxon>
    </lineage>
</organism>
<dbReference type="Pfam" id="PF00903">
    <property type="entry name" value="Glyoxalase"/>
    <property type="match status" value="1"/>
</dbReference>
<feature type="domain" description="VOC" evidence="2">
    <location>
        <begin position="36"/>
        <end position="155"/>
    </location>
</feature>
<evidence type="ECO:0000256" key="1">
    <source>
        <dbReference type="SAM" id="SignalP"/>
    </source>
</evidence>
<dbReference type="eggNOG" id="COG2514">
    <property type="taxonomic scope" value="Bacteria"/>
</dbReference>
<proteinExistence type="predicted"/>
<dbReference type="KEGG" id="kvl:KVU_1889"/>
<dbReference type="PANTHER" id="PTHR43279:SF1">
    <property type="entry name" value="CATECHOL-2,3-DIOXYGENASE"/>
    <property type="match status" value="1"/>
</dbReference>
<protein>
    <submittedName>
        <fullName evidence="3">Glyoxalase family protein</fullName>
    </submittedName>
</protein>
<name>F9Y4B6_KETVW</name>
<dbReference type="PROSITE" id="PS51819">
    <property type="entry name" value="VOC"/>
    <property type="match status" value="1"/>
</dbReference>
<evidence type="ECO:0000313" key="3">
    <source>
        <dbReference type="EMBL" id="AEM41729.1"/>
    </source>
</evidence>
<dbReference type="AlphaFoldDB" id="F9Y4B6"/>
<dbReference type="OrthoDB" id="9792626at2"/>
<dbReference type="EMBL" id="CP002018">
    <property type="protein sequence ID" value="AEM41729.1"/>
    <property type="molecule type" value="Genomic_DNA"/>
</dbReference>